<dbReference type="Pfam" id="PF22703">
    <property type="entry name" value="Cdc6_lid"/>
    <property type="match status" value="1"/>
</dbReference>
<feature type="domain" description="AAA+ ATPase" evidence="6">
    <location>
        <begin position="55"/>
        <end position="204"/>
    </location>
</feature>
<keyword evidence="2 5" id="KW-0235">DNA replication</keyword>
<dbReference type="Gene3D" id="3.40.50.300">
    <property type="entry name" value="P-loop containing nucleotide triphosphate hydrolases"/>
    <property type="match status" value="1"/>
</dbReference>
<dbReference type="EMBL" id="JBHSXQ010000003">
    <property type="protein sequence ID" value="MFC6905824.1"/>
    <property type="molecule type" value="Genomic_DNA"/>
</dbReference>
<dbReference type="InterPro" id="IPR055237">
    <property type="entry name" value="Cdc6_lid"/>
</dbReference>
<dbReference type="Gene3D" id="1.10.10.10">
    <property type="entry name" value="Winged helix-like DNA-binding domain superfamily/Winged helix DNA-binding domain"/>
    <property type="match status" value="1"/>
</dbReference>
<comment type="similarity">
    <text evidence="1 5">Belongs to the CDC6/cdc18 family.</text>
</comment>
<dbReference type="GO" id="GO:0006260">
    <property type="term" value="P:DNA replication"/>
    <property type="evidence" value="ECO:0007669"/>
    <property type="project" value="UniProtKB-UniRule"/>
</dbReference>
<evidence type="ECO:0000256" key="2">
    <source>
        <dbReference type="ARBA" id="ARBA00022705"/>
    </source>
</evidence>
<reference evidence="7 8" key="1">
    <citation type="journal article" date="2019" name="Int. J. Syst. Evol. Microbiol.">
        <title>The Global Catalogue of Microorganisms (GCM) 10K type strain sequencing project: providing services to taxonomists for standard genome sequencing and annotation.</title>
        <authorList>
            <consortium name="The Broad Institute Genomics Platform"/>
            <consortium name="The Broad Institute Genome Sequencing Center for Infectious Disease"/>
            <person name="Wu L."/>
            <person name="Ma J."/>
        </authorList>
    </citation>
    <scope>NUCLEOTIDE SEQUENCE [LARGE SCALE GENOMIC DNA]</scope>
    <source>
        <strain evidence="7 8">CGMCC 1.3240</strain>
    </source>
</reference>
<name>A0ABD5V454_9EURY</name>
<evidence type="ECO:0000256" key="1">
    <source>
        <dbReference type="ARBA" id="ARBA00006184"/>
    </source>
</evidence>
<dbReference type="HAMAP" id="MF_01407">
    <property type="entry name" value="ORC1_type_DNA_replic_protein"/>
    <property type="match status" value="1"/>
</dbReference>
<dbReference type="Proteomes" id="UP001596312">
    <property type="component" value="Unassembled WGS sequence"/>
</dbReference>
<dbReference type="SUPFAM" id="SSF52540">
    <property type="entry name" value="P-loop containing nucleoside triphosphate hydrolases"/>
    <property type="match status" value="1"/>
</dbReference>
<dbReference type="InterPro" id="IPR027417">
    <property type="entry name" value="P-loop_NTPase"/>
</dbReference>
<dbReference type="Pfam" id="PF13401">
    <property type="entry name" value="AAA_22"/>
    <property type="match status" value="1"/>
</dbReference>
<dbReference type="PANTHER" id="PTHR10763:SF26">
    <property type="entry name" value="CELL DIVISION CONTROL PROTEIN 6 HOMOLOG"/>
    <property type="match status" value="1"/>
</dbReference>
<proteinExistence type="inferred from homology"/>
<feature type="binding site" evidence="5">
    <location>
        <begin position="67"/>
        <end position="71"/>
    </location>
    <ligand>
        <name>ATP</name>
        <dbReference type="ChEBI" id="CHEBI:30616"/>
    </ligand>
</feature>
<sequence length="403" mass="45317">MSKYDDLFDETAPTDSVFAQKDVLDPLAEADEIIARENQERTLATILNGVHEGYLPPTVSIHGPPGTGKTMTTRRITSEFAARTDLLAVEYVNLKDCRSIFSAANEIHFALTGEKRGAYEGLDGVFEGIWTELADYPEWTVLLLDEIDHVQHDTNYDPNEFFYRLLRGEGKLVRDIHLSCWLLSNELVTVDLRLDSRVESVLGDEELFFPPYGRDTLRAILEPRIERAFCDGAVPEDSFEHGVRKAAFHWGDARRALRLFRRAGEMANDRGLDQVTIDCLDANIEETEREATIEKLLSLPPKHFTVLVGVTDWKQTQTGEIVQPVTAAKIQEDGTLTQLDLGDRAIRTVITELETMGLVETWIDSKGDEGRVKQIQTTFDPQWVREAADPYLEASDTLSSGGD</sequence>
<dbReference type="InterPro" id="IPR036388">
    <property type="entry name" value="WH-like_DNA-bd_sf"/>
</dbReference>
<dbReference type="AlphaFoldDB" id="A0ABD5V454"/>
<dbReference type="Gene3D" id="1.10.8.60">
    <property type="match status" value="1"/>
</dbReference>
<keyword evidence="8" id="KW-1185">Reference proteome</keyword>
<dbReference type="InterPro" id="IPR003593">
    <property type="entry name" value="AAA+_ATPase"/>
</dbReference>
<comment type="function">
    <text evidence="5">Involved in regulation of DNA replication.</text>
</comment>
<dbReference type="NCBIfam" id="TIGR02928">
    <property type="entry name" value="orc1/cdc6 family replication initiation protein"/>
    <property type="match status" value="1"/>
</dbReference>
<evidence type="ECO:0000256" key="3">
    <source>
        <dbReference type="ARBA" id="ARBA00022741"/>
    </source>
</evidence>
<dbReference type="RefSeq" id="WP_340604354.1">
    <property type="nucleotide sequence ID" value="NZ_JBBMXV010000003.1"/>
</dbReference>
<dbReference type="InterPro" id="IPR014277">
    <property type="entry name" value="Orc1/Cdc6_arc"/>
</dbReference>
<evidence type="ECO:0000256" key="4">
    <source>
        <dbReference type="ARBA" id="ARBA00022840"/>
    </source>
</evidence>
<dbReference type="SMART" id="SM00382">
    <property type="entry name" value="AAA"/>
    <property type="match status" value="1"/>
</dbReference>
<feature type="binding site" evidence="5">
    <location>
        <position position="224"/>
    </location>
    <ligand>
        <name>ATP</name>
        <dbReference type="ChEBI" id="CHEBI:30616"/>
    </ligand>
</feature>
<dbReference type="GO" id="GO:0005524">
    <property type="term" value="F:ATP binding"/>
    <property type="evidence" value="ECO:0007669"/>
    <property type="project" value="UniProtKB-UniRule"/>
</dbReference>
<organism evidence="7 8">
    <name type="scientific">Halalkalicoccus tibetensis</name>
    <dbReference type="NCBI Taxonomy" id="175632"/>
    <lineage>
        <taxon>Archaea</taxon>
        <taxon>Methanobacteriati</taxon>
        <taxon>Methanobacteriota</taxon>
        <taxon>Stenosarchaea group</taxon>
        <taxon>Halobacteria</taxon>
        <taxon>Halobacteriales</taxon>
        <taxon>Halococcaceae</taxon>
        <taxon>Halalkalicoccus</taxon>
    </lineage>
</organism>
<dbReference type="InterPro" id="IPR050311">
    <property type="entry name" value="ORC1/CDC6"/>
</dbReference>
<dbReference type="InterPro" id="IPR049945">
    <property type="entry name" value="AAA_22"/>
</dbReference>
<evidence type="ECO:0000313" key="7">
    <source>
        <dbReference type="EMBL" id="MFC6905824.1"/>
    </source>
</evidence>
<keyword evidence="3 5" id="KW-0547">Nucleotide-binding</keyword>
<evidence type="ECO:0000256" key="5">
    <source>
        <dbReference type="HAMAP-Rule" id="MF_01407"/>
    </source>
</evidence>
<feature type="binding site" evidence="5">
    <location>
        <position position="212"/>
    </location>
    <ligand>
        <name>ATP</name>
        <dbReference type="ChEBI" id="CHEBI:30616"/>
    </ligand>
</feature>
<protein>
    <recommendedName>
        <fullName evidence="5">ORC1-type DNA replication protein</fullName>
    </recommendedName>
</protein>
<keyword evidence="4 5" id="KW-0067">ATP-binding</keyword>
<dbReference type="PANTHER" id="PTHR10763">
    <property type="entry name" value="CELL DIVISION CONTROL PROTEIN 6-RELATED"/>
    <property type="match status" value="1"/>
</dbReference>
<comment type="caution">
    <text evidence="7">The sequence shown here is derived from an EMBL/GenBank/DDBJ whole genome shotgun (WGS) entry which is preliminary data.</text>
</comment>
<evidence type="ECO:0000313" key="8">
    <source>
        <dbReference type="Proteomes" id="UP001596312"/>
    </source>
</evidence>
<accession>A0ABD5V454</accession>
<evidence type="ECO:0000259" key="6">
    <source>
        <dbReference type="SMART" id="SM00382"/>
    </source>
</evidence>
<gene>
    <name evidence="7" type="ORF">ACFQGH_11530</name>
</gene>